<dbReference type="EMBL" id="JAHRIO010011597">
    <property type="protein sequence ID" value="MEQ2162331.1"/>
    <property type="molecule type" value="Genomic_DNA"/>
</dbReference>
<evidence type="ECO:0000256" key="2">
    <source>
        <dbReference type="SAM" id="SignalP"/>
    </source>
</evidence>
<feature type="chain" id="PRO_5046553406" description="C-type lectin domain-containing protein" evidence="2">
    <location>
        <begin position="23"/>
        <end position="321"/>
    </location>
</feature>
<proteinExistence type="predicted"/>
<dbReference type="SUPFAM" id="SSF56436">
    <property type="entry name" value="C-type lectin-like"/>
    <property type="match status" value="2"/>
</dbReference>
<keyword evidence="1" id="KW-1015">Disulfide bond</keyword>
<dbReference type="InterPro" id="IPR016187">
    <property type="entry name" value="CTDL_fold"/>
</dbReference>
<dbReference type="PANTHER" id="PTHR45784:SF3">
    <property type="entry name" value="C-TYPE LECTIN DOMAIN FAMILY 4 MEMBER K-LIKE-RELATED"/>
    <property type="match status" value="1"/>
</dbReference>
<accession>A0ABV0MT87</accession>
<feature type="signal peptide" evidence="2">
    <location>
        <begin position="1"/>
        <end position="22"/>
    </location>
</feature>
<evidence type="ECO:0000313" key="4">
    <source>
        <dbReference type="EMBL" id="MEQ2162331.1"/>
    </source>
</evidence>
<evidence type="ECO:0000259" key="3">
    <source>
        <dbReference type="PROSITE" id="PS50041"/>
    </source>
</evidence>
<reference evidence="4 5" key="1">
    <citation type="submission" date="2021-06" db="EMBL/GenBank/DDBJ databases">
        <authorList>
            <person name="Palmer J.M."/>
        </authorList>
    </citation>
    <scope>NUCLEOTIDE SEQUENCE [LARGE SCALE GENOMIC DNA]</scope>
    <source>
        <strain evidence="4 5">GA_2019</strain>
        <tissue evidence="4">Muscle</tissue>
    </source>
</reference>
<dbReference type="Gene3D" id="3.10.100.10">
    <property type="entry name" value="Mannose-Binding Protein A, subunit A"/>
    <property type="match status" value="2"/>
</dbReference>
<dbReference type="InterPro" id="IPR018378">
    <property type="entry name" value="C-type_lectin_CS"/>
</dbReference>
<evidence type="ECO:0000256" key="1">
    <source>
        <dbReference type="ARBA" id="ARBA00023157"/>
    </source>
</evidence>
<sequence length="321" mass="37712">MDENAIRFMLFFGLWVLSPCLSQEYHVVNERKSWTEAQRYCREMYIDLVTINSTEDMDKVKQHLGSNTDEFWIGLFGDVNNWKWSLEKDGFYEKGQADLRLWNTGEPNNHDYNFLCVDTQPSSRWSDYMCNDKRPFVCYNDSPSNYSYVKNAMNWTDAQQYCRANYTDLASVRNVSENNAISQIIDQYAWIGMYKESWRWSDGQRLRMTSYSNWNVSQSVNVNNFCVTTKTTAWNIRPCSSTYPFICSRSPDIIKRQVVKLIVSKSGSSLDLEVNQDAILHQLSRSLQKHGLGEVKLKWRKQSDGKTFHLKKKEDTKKDRV</sequence>
<dbReference type="PANTHER" id="PTHR45784">
    <property type="entry name" value="C-TYPE LECTIN DOMAIN FAMILY 20 MEMBER A-RELATED"/>
    <property type="match status" value="1"/>
</dbReference>
<name>A0ABV0MT87_9TELE</name>
<keyword evidence="5" id="KW-1185">Reference proteome</keyword>
<dbReference type="PROSITE" id="PS50041">
    <property type="entry name" value="C_TYPE_LECTIN_2"/>
    <property type="match status" value="2"/>
</dbReference>
<dbReference type="InterPro" id="IPR016186">
    <property type="entry name" value="C-type_lectin-like/link_sf"/>
</dbReference>
<dbReference type="Proteomes" id="UP001476798">
    <property type="component" value="Unassembled WGS sequence"/>
</dbReference>
<dbReference type="InterPro" id="IPR001304">
    <property type="entry name" value="C-type_lectin-like"/>
</dbReference>
<organism evidence="4 5">
    <name type="scientific">Goodea atripinnis</name>
    <dbReference type="NCBI Taxonomy" id="208336"/>
    <lineage>
        <taxon>Eukaryota</taxon>
        <taxon>Metazoa</taxon>
        <taxon>Chordata</taxon>
        <taxon>Craniata</taxon>
        <taxon>Vertebrata</taxon>
        <taxon>Euteleostomi</taxon>
        <taxon>Actinopterygii</taxon>
        <taxon>Neopterygii</taxon>
        <taxon>Teleostei</taxon>
        <taxon>Neoteleostei</taxon>
        <taxon>Acanthomorphata</taxon>
        <taxon>Ovalentaria</taxon>
        <taxon>Atherinomorphae</taxon>
        <taxon>Cyprinodontiformes</taxon>
        <taxon>Goodeidae</taxon>
        <taxon>Goodea</taxon>
    </lineage>
</organism>
<dbReference type="Pfam" id="PF00059">
    <property type="entry name" value="Lectin_C"/>
    <property type="match status" value="2"/>
</dbReference>
<comment type="caution">
    <text evidence="4">The sequence shown here is derived from an EMBL/GenBank/DDBJ whole genome shotgun (WGS) entry which is preliminary data.</text>
</comment>
<evidence type="ECO:0000313" key="5">
    <source>
        <dbReference type="Proteomes" id="UP001476798"/>
    </source>
</evidence>
<keyword evidence="2" id="KW-0732">Signal</keyword>
<gene>
    <name evidence="4" type="ORF">GOODEAATRI_018645</name>
</gene>
<dbReference type="SMART" id="SM00034">
    <property type="entry name" value="CLECT"/>
    <property type="match status" value="2"/>
</dbReference>
<feature type="domain" description="C-type lectin" evidence="3">
    <location>
        <begin position="25"/>
        <end position="139"/>
    </location>
</feature>
<feature type="domain" description="C-type lectin" evidence="3">
    <location>
        <begin position="146"/>
        <end position="248"/>
    </location>
</feature>
<dbReference type="PROSITE" id="PS00615">
    <property type="entry name" value="C_TYPE_LECTIN_1"/>
    <property type="match status" value="1"/>
</dbReference>
<protein>
    <recommendedName>
        <fullName evidence="3">C-type lectin domain-containing protein</fullName>
    </recommendedName>
</protein>